<dbReference type="EMBL" id="CP071504">
    <property type="protein sequence ID" value="QSX29096.1"/>
    <property type="molecule type" value="Genomic_DNA"/>
</dbReference>
<dbReference type="PROSITE" id="PS50984">
    <property type="entry name" value="TRUD"/>
    <property type="match status" value="1"/>
</dbReference>
<comment type="catalytic activity">
    <reaction evidence="4">
        <text>uridine(13) in tRNA = pseudouridine(13) in tRNA</text>
        <dbReference type="Rhea" id="RHEA:42540"/>
        <dbReference type="Rhea" id="RHEA-COMP:10105"/>
        <dbReference type="Rhea" id="RHEA-COMP:10106"/>
        <dbReference type="ChEBI" id="CHEBI:65314"/>
        <dbReference type="ChEBI" id="CHEBI:65315"/>
        <dbReference type="EC" id="5.4.99.27"/>
    </reaction>
</comment>
<dbReference type="GO" id="GO:0003723">
    <property type="term" value="F:RNA binding"/>
    <property type="evidence" value="ECO:0007669"/>
    <property type="project" value="InterPro"/>
</dbReference>
<dbReference type="InterPro" id="IPR020103">
    <property type="entry name" value="PsdUridine_synth_cat_dom_sf"/>
</dbReference>
<evidence type="ECO:0000259" key="5">
    <source>
        <dbReference type="PROSITE" id="PS50984"/>
    </source>
</evidence>
<dbReference type="InterPro" id="IPR042214">
    <property type="entry name" value="TruD_catalytic"/>
</dbReference>
<feature type="active site" description="Nucleophile" evidence="4">
    <location>
        <position position="77"/>
    </location>
</feature>
<dbReference type="GO" id="GO:0005829">
    <property type="term" value="C:cytosol"/>
    <property type="evidence" value="ECO:0007669"/>
    <property type="project" value="TreeGrafter"/>
</dbReference>
<evidence type="ECO:0000313" key="6">
    <source>
        <dbReference type="EMBL" id="QSX29096.1"/>
    </source>
</evidence>
<dbReference type="RefSeq" id="WP_207324352.1">
    <property type="nucleotide sequence ID" value="NZ_CP071504.1"/>
</dbReference>
<proteinExistence type="inferred from homology"/>
<dbReference type="InterPro" id="IPR050170">
    <property type="entry name" value="TruD_pseudoU_synthase"/>
</dbReference>
<evidence type="ECO:0000256" key="2">
    <source>
        <dbReference type="ARBA" id="ARBA00022694"/>
    </source>
</evidence>
<evidence type="ECO:0000256" key="4">
    <source>
        <dbReference type="HAMAP-Rule" id="MF_01082"/>
    </source>
</evidence>
<dbReference type="CDD" id="cd02575">
    <property type="entry name" value="PseudoU_synth_EcTruD"/>
    <property type="match status" value="1"/>
</dbReference>
<dbReference type="Pfam" id="PF01142">
    <property type="entry name" value="TruD"/>
    <property type="match status" value="2"/>
</dbReference>
<organism evidence="6 7">
    <name type="scientific">Shewanella cyperi</name>
    <dbReference type="NCBI Taxonomy" id="2814292"/>
    <lineage>
        <taxon>Bacteria</taxon>
        <taxon>Pseudomonadati</taxon>
        <taxon>Pseudomonadota</taxon>
        <taxon>Gammaproteobacteria</taxon>
        <taxon>Alteromonadales</taxon>
        <taxon>Shewanellaceae</taxon>
        <taxon>Shewanella</taxon>
    </lineage>
</organism>
<dbReference type="PANTHER" id="PTHR47811:SF1">
    <property type="entry name" value="TRNA PSEUDOURIDINE SYNTHASE D"/>
    <property type="match status" value="1"/>
</dbReference>
<name>A0A974XL92_9GAMM</name>
<dbReference type="InterPro" id="IPR020119">
    <property type="entry name" value="PsdUridine_synth_TruD_CS"/>
</dbReference>
<dbReference type="KEGG" id="scyp:JYB88_12705"/>
<evidence type="ECO:0000256" key="1">
    <source>
        <dbReference type="ARBA" id="ARBA00007953"/>
    </source>
</evidence>
<sequence length="358" mass="39607">MNELTFLHGAPSVSADIRSRNSDFVVQEILPFLPSGDGEHHLLHVRKDGLNTVQVAEMLARFAKVHPKEVTFAGQKDKNAVTEQWFGVRIPGKDTPAWTELNSEQLTILSSARHNKKLRTGALSGNRFTLTLRNVSDMAALEARLALIAQSGVPNYYGEQRFGHDGRNLVQARQMFQGRKVKDRNKRSIYLSAARSMLFNEVVSGRLARIGLGLLDGDCVMLAGSRSFFVAEQWDDTLKGRLAEGDIQLSAPQWGRGQQLSQGAAAALETELLEAFTLERDGLEQAGLEQERRPMLLKPETLSHKIDGDTLVLDFILPAGSFATSVLRELCQYTDVQEQAWREAVANKAEEADVPAGQ</sequence>
<dbReference type="GO" id="GO:0031119">
    <property type="term" value="P:tRNA pseudouridine synthesis"/>
    <property type="evidence" value="ECO:0007669"/>
    <property type="project" value="UniProtKB-UniRule"/>
</dbReference>
<feature type="domain" description="TRUD" evidence="5">
    <location>
        <begin position="152"/>
        <end position="297"/>
    </location>
</feature>
<comment type="similarity">
    <text evidence="1 4">Belongs to the pseudouridine synthase TruD family.</text>
</comment>
<dbReference type="PANTHER" id="PTHR47811">
    <property type="entry name" value="TRNA PSEUDOURIDINE SYNTHASE D"/>
    <property type="match status" value="1"/>
</dbReference>
<dbReference type="Gene3D" id="3.30.2350.20">
    <property type="entry name" value="TruD, catalytic domain"/>
    <property type="match status" value="1"/>
</dbReference>
<dbReference type="Proteomes" id="UP000663281">
    <property type="component" value="Chromosome"/>
</dbReference>
<keyword evidence="7" id="KW-1185">Reference proteome</keyword>
<keyword evidence="3 4" id="KW-0413">Isomerase</keyword>
<reference evidence="6 7" key="1">
    <citation type="submission" date="2021-03" db="EMBL/GenBank/DDBJ databases">
        <title>Novel species identification of genus Shewanella.</title>
        <authorList>
            <person name="Liu G."/>
            <person name="Zhang Q."/>
        </authorList>
    </citation>
    <scope>NUCLEOTIDE SEQUENCE [LARGE SCALE GENOMIC DNA]</scope>
    <source>
        <strain evidence="6 7">FJAT-53726</strain>
    </source>
</reference>
<protein>
    <recommendedName>
        <fullName evidence="4">tRNA pseudouridine synthase D</fullName>
        <ecNumber evidence="4">5.4.99.27</ecNumber>
    </recommendedName>
    <alternativeName>
        <fullName evidence="4">tRNA pseudouridine(13) synthase</fullName>
    </alternativeName>
    <alternativeName>
        <fullName evidence="4">tRNA pseudouridylate synthase D</fullName>
    </alternativeName>
    <alternativeName>
        <fullName evidence="4">tRNA-uridine isomerase D</fullName>
    </alternativeName>
</protein>
<accession>A0A974XL92</accession>
<dbReference type="HAMAP" id="MF_01082">
    <property type="entry name" value="TruD"/>
    <property type="match status" value="1"/>
</dbReference>
<dbReference type="InterPro" id="IPR043165">
    <property type="entry name" value="TruD_insert_sf"/>
</dbReference>
<gene>
    <name evidence="4 6" type="primary">truD</name>
    <name evidence="6" type="ORF">JYB88_12705</name>
</gene>
<dbReference type="InterPro" id="IPR011760">
    <property type="entry name" value="PsdUridine_synth_TruD_insert"/>
</dbReference>
<dbReference type="GO" id="GO:0160150">
    <property type="term" value="F:tRNA pseudouridine(13) synthase activity"/>
    <property type="evidence" value="ECO:0007669"/>
    <property type="project" value="UniProtKB-EC"/>
</dbReference>
<evidence type="ECO:0000256" key="3">
    <source>
        <dbReference type="ARBA" id="ARBA00023235"/>
    </source>
</evidence>
<dbReference type="PROSITE" id="PS01268">
    <property type="entry name" value="UPF0024"/>
    <property type="match status" value="1"/>
</dbReference>
<dbReference type="NCBIfam" id="TIGR00094">
    <property type="entry name" value="tRNA_TruD_broad"/>
    <property type="match status" value="1"/>
</dbReference>
<dbReference type="Gene3D" id="3.30.2340.10">
    <property type="entry name" value="TruD, insertion domain"/>
    <property type="match status" value="1"/>
</dbReference>
<dbReference type="AlphaFoldDB" id="A0A974XL92"/>
<keyword evidence="2 4" id="KW-0819">tRNA processing</keyword>
<comment type="function">
    <text evidence="4">Responsible for synthesis of pseudouridine from uracil-13 in transfer RNAs.</text>
</comment>
<dbReference type="InterPro" id="IPR001656">
    <property type="entry name" value="PsdUridine_synth_TruD"/>
</dbReference>
<evidence type="ECO:0000313" key="7">
    <source>
        <dbReference type="Proteomes" id="UP000663281"/>
    </source>
</evidence>
<dbReference type="EC" id="5.4.99.27" evidence="4"/>
<dbReference type="SUPFAM" id="SSF55120">
    <property type="entry name" value="Pseudouridine synthase"/>
    <property type="match status" value="1"/>
</dbReference>